<dbReference type="Gene3D" id="1.10.8.550">
    <property type="entry name" value="Proto-chlorophyllide reductase 57 kD subunit B"/>
    <property type="match status" value="1"/>
</dbReference>
<dbReference type="Gene3D" id="3.40.50.360">
    <property type="match status" value="1"/>
</dbReference>
<keyword evidence="1" id="KW-0472">Membrane</keyword>
<dbReference type="AlphaFoldDB" id="B4S9C9"/>
<gene>
    <name evidence="4" type="ordered locus">Paes_1581</name>
</gene>
<dbReference type="Pfam" id="PF12724">
    <property type="entry name" value="Flavodoxin_5"/>
    <property type="match status" value="1"/>
</dbReference>
<dbReference type="RefSeq" id="WP_012506132.1">
    <property type="nucleotide sequence ID" value="NC_011059.1"/>
</dbReference>
<dbReference type="InterPro" id="IPR026816">
    <property type="entry name" value="Flavodoxin_dom"/>
</dbReference>
<dbReference type="Proteomes" id="UP000002725">
    <property type="component" value="Chromosome"/>
</dbReference>
<dbReference type="SUPFAM" id="SSF52218">
    <property type="entry name" value="Flavoproteins"/>
    <property type="match status" value="1"/>
</dbReference>
<dbReference type="Pfam" id="PF08369">
    <property type="entry name" value="PCP_red"/>
    <property type="match status" value="1"/>
</dbReference>
<name>B4S9C9_PROA2</name>
<sequence length="215" mass="24348">MPNSSQPMKAIILYDTRSVGGSTDRFIDSLGRKLAETGAYVEKAKCKATADYSFIQDFDVVIMGAPVYYLLVSSELLGALIQSNLKKYIKRKKIALFLTCGSPEPMATLMYLPQMKIHLMRNKILAEKVFAPHQLTDDHALSEFVDEITSNYDDSLTSRHASLHWSDEALEMLDMIPPFFQNRIRTITEEYAEEMGYTTITLEVVEEAKGEMERG</sequence>
<keyword evidence="5" id="KW-1185">Reference proteome</keyword>
<dbReference type="HOGENOM" id="CLU_114522_0_0_10"/>
<evidence type="ECO:0000256" key="1">
    <source>
        <dbReference type="SAM" id="Phobius"/>
    </source>
</evidence>
<organism evidence="4 5">
    <name type="scientific">Prosthecochloris aestuarii (strain DSM 271 / SK 413)</name>
    <dbReference type="NCBI Taxonomy" id="290512"/>
    <lineage>
        <taxon>Bacteria</taxon>
        <taxon>Pseudomonadati</taxon>
        <taxon>Chlorobiota</taxon>
        <taxon>Chlorobiia</taxon>
        <taxon>Chlorobiales</taxon>
        <taxon>Chlorobiaceae</taxon>
        <taxon>Prosthecochloris</taxon>
    </lineage>
</organism>
<evidence type="ECO:0000259" key="2">
    <source>
        <dbReference type="Pfam" id="PF08369"/>
    </source>
</evidence>
<keyword evidence="1" id="KW-1133">Transmembrane helix</keyword>
<evidence type="ECO:0000313" key="5">
    <source>
        <dbReference type="Proteomes" id="UP000002725"/>
    </source>
</evidence>
<dbReference type="GO" id="GO:0015979">
    <property type="term" value="P:photosynthesis"/>
    <property type="evidence" value="ECO:0007669"/>
    <property type="project" value="InterPro"/>
</dbReference>
<dbReference type="InterPro" id="IPR042298">
    <property type="entry name" value="P-CP_red_C"/>
</dbReference>
<feature type="transmembrane region" description="Helical" evidence="1">
    <location>
        <begin position="60"/>
        <end position="82"/>
    </location>
</feature>
<feature type="domain" description="Flavodoxin" evidence="3">
    <location>
        <begin position="12"/>
        <end position="116"/>
    </location>
</feature>
<evidence type="ECO:0000259" key="3">
    <source>
        <dbReference type="Pfam" id="PF12724"/>
    </source>
</evidence>
<reference evidence="4" key="1">
    <citation type="submission" date="2008-06" db="EMBL/GenBank/DDBJ databases">
        <title>Complete sequence of chromosome of Prosthecochloris aestuarii DSM 271.</title>
        <authorList>
            <consortium name="US DOE Joint Genome Institute"/>
            <person name="Lucas S."/>
            <person name="Copeland A."/>
            <person name="Lapidus A."/>
            <person name="Glavina del Rio T."/>
            <person name="Dalin E."/>
            <person name="Tice H."/>
            <person name="Bruce D."/>
            <person name="Goodwin L."/>
            <person name="Pitluck S."/>
            <person name="Schmutz J."/>
            <person name="Larimer F."/>
            <person name="Land M."/>
            <person name="Hauser L."/>
            <person name="Kyrpides N."/>
            <person name="Anderson I."/>
            <person name="Liu Z."/>
            <person name="Li T."/>
            <person name="Zhao F."/>
            <person name="Overmann J."/>
            <person name="Bryant D.A."/>
            <person name="Richardson P."/>
        </authorList>
    </citation>
    <scope>NUCLEOTIDE SEQUENCE [LARGE SCALE GENOMIC DNA]</scope>
    <source>
        <strain evidence="4">DSM 271</strain>
    </source>
</reference>
<proteinExistence type="predicted"/>
<dbReference type="GO" id="GO:0016491">
    <property type="term" value="F:oxidoreductase activity"/>
    <property type="evidence" value="ECO:0007669"/>
    <property type="project" value="InterPro"/>
</dbReference>
<dbReference type="InterPro" id="IPR029039">
    <property type="entry name" value="Flavoprotein-like_sf"/>
</dbReference>
<dbReference type="GO" id="GO:0015995">
    <property type="term" value="P:chlorophyll biosynthetic process"/>
    <property type="evidence" value="ECO:0007669"/>
    <property type="project" value="InterPro"/>
</dbReference>
<dbReference type="EMBL" id="CP001108">
    <property type="protein sequence ID" value="ACF46599.1"/>
    <property type="molecule type" value="Genomic_DNA"/>
</dbReference>
<dbReference type="eggNOG" id="COG4635">
    <property type="taxonomic scope" value="Bacteria"/>
</dbReference>
<dbReference type="InterPro" id="IPR013580">
    <property type="entry name" value="LI-POR_suB-like_C"/>
</dbReference>
<accession>B4S9C9</accession>
<keyword evidence="1" id="KW-0812">Transmembrane</keyword>
<evidence type="ECO:0000313" key="4">
    <source>
        <dbReference type="EMBL" id="ACF46599.1"/>
    </source>
</evidence>
<protein>
    <submittedName>
        <fullName evidence="4">Proto-chlorophyllide reductase 57 kD subunit</fullName>
    </submittedName>
</protein>
<dbReference type="KEGG" id="paa:Paes_1581"/>
<feature type="domain" description="Light-independent protochlorophyllide reductase subunit B-like C-terminal" evidence="2">
    <location>
        <begin position="165"/>
        <end position="209"/>
    </location>
</feature>